<accession>A0A644W7Y9</accession>
<evidence type="ECO:0008006" key="2">
    <source>
        <dbReference type="Google" id="ProtNLM"/>
    </source>
</evidence>
<dbReference type="EMBL" id="VSSQ01000680">
    <property type="protein sequence ID" value="MPL99657.1"/>
    <property type="molecule type" value="Genomic_DNA"/>
</dbReference>
<protein>
    <recommendedName>
        <fullName evidence="2">Lipoprotein</fullName>
    </recommendedName>
</protein>
<sequence>MKTKSVRNIIVLVFILFTVIGCGRYEDGPWISFRSPEKRIPSHVWYVESFIKNDIDLTVVWKDSYDLGFDFHPYTENYPQSPNSGINVFANSQDYSYGFGFWHFHVINFQHNSFDKTKLNLWFSLVDTSGVECNDTLGIFPLQTHIFIEYEINRLTNDELWLQHTDSIGNKYIIKLK</sequence>
<reference evidence="1" key="1">
    <citation type="submission" date="2019-08" db="EMBL/GenBank/DDBJ databases">
        <authorList>
            <person name="Kucharzyk K."/>
            <person name="Murdoch R.W."/>
            <person name="Higgins S."/>
            <person name="Loffler F."/>
        </authorList>
    </citation>
    <scope>NUCLEOTIDE SEQUENCE</scope>
</reference>
<organism evidence="1">
    <name type="scientific">bioreactor metagenome</name>
    <dbReference type="NCBI Taxonomy" id="1076179"/>
    <lineage>
        <taxon>unclassified sequences</taxon>
        <taxon>metagenomes</taxon>
        <taxon>ecological metagenomes</taxon>
    </lineage>
</organism>
<proteinExistence type="predicted"/>
<evidence type="ECO:0000313" key="1">
    <source>
        <dbReference type="EMBL" id="MPL99657.1"/>
    </source>
</evidence>
<name>A0A644W7Y9_9ZZZZ</name>
<comment type="caution">
    <text evidence="1">The sequence shown here is derived from an EMBL/GenBank/DDBJ whole genome shotgun (WGS) entry which is preliminary data.</text>
</comment>
<gene>
    <name evidence="1" type="ORF">SDC9_45876</name>
</gene>
<dbReference type="PROSITE" id="PS51257">
    <property type="entry name" value="PROKAR_LIPOPROTEIN"/>
    <property type="match status" value="1"/>
</dbReference>
<dbReference type="AlphaFoldDB" id="A0A644W7Y9"/>